<dbReference type="Gene3D" id="1.10.4030.10">
    <property type="entry name" value="Porin chaperone SurA, peptide-binding domain"/>
    <property type="match status" value="1"/>
</dbReference>
<organism evidence="4 5">
    <name type="scientific">Spirochaeta isovalerica</name>
    <dbReference type="NCBI Taxonomy" id="150"/>
    <lineage>
        <taxon>Bacteria</taxon>
        <taxon>Pseudomonadati</taxon>
        <taxon>Spirochaetota</taxon>
        <taxon>Spirochaetia</taxon>
        <taxon>Spirochaetales</taxon>
        <taxon>Spirochaetaceae</taxon>
        <taxon>Spirochaeta</taxon>
    </lineage>
</organism>
<evidence type="ECO:0000313" key="4">
    <source>
        <dbReference type="EMBL" id="MBB6478546.1"/>
    </source>
</evidence>
<reference evidence="4 5" key="1">
    <citation type="submission" date="2020-08" db="EMBL/GenBank/DDBJ databases">
        <title>Genomic Encyclopedia of Type Strains, Phase IV (KMG-IV): sequencing the most valuable type-strain genomes for metagenomic binning, comparative biology and taxonomic classification.</title>
        <authorList>
            <person name="Goeker M."/>
        </authorList>
    </citation>
    <scope>NUCLEOTIDE SEQUENCE [LARGE SCALE GENOMIC DNA]</scope>
    <source>
        <strain evidence="4 5">DSM 2461</strain>
    </source>
</reference>
<evidence type="ECO:0000313" key="5">
    <source>
        <dbReference type="Proteomes" id="UP000587760"/>
    </source>
</evidence>
<feature type="signal peptide" evidence="2">
    <location>
        <begin position="1"/>
        <end position="19"/>
    </location>
</feature>
<dbReference type="InterPro" id="IPR000297">
    <property type="entry name" value="PPIase_PpiC"/>
</dbReference>
<dbReference type="Proteomes" id="UP000587760">
    <property type="component" value="Unassembled WGS sequence"/>
</dbReference>
<dbReference type="InterPro" id="IPR046357">
    <property type="entry name" value="PPIase_dom_sf"/>
</dbReference>
<dbReference type="InterPro" id="IPR027304">
    <property type="entry name" value="Trigger_fact/SurA_dom_sf"/>
</dbReference>
<proteinExistence type="predicted"/>
<dbReference type="AlphaFoldDB" id="A0A841R3Z9"/>
<evidence type="ECO:0000259" key="3">
    <source>
        <dbReference type="PROSITE" id="PS50198"/>
    </source>
</evidence>
<feature type="domain" description="PpiC" evidence="3">
    <location>
        <begin position="175"/>
        <end position="290"/>
    </location>
</feature>
<dbReference type="SUPFAM" id="SSF109998">
    <property type="entry name" value="Triger factor/SurA peptide-binding domain-like"/>
    <property type="match status" value="1"/>
</dbReference>
<dbReference type="PANTHER" id="PTHR47245:SF2">
    <property type="entry name" value="PEPTIDYL-PROLYL CIS-TRANS ISOMERASE HP_0175-RELATED"/>
    <property type="match status" value="1"/>
</dbReference>
<dbReference type="Pfam" id="PF13616">
    <property type="entry name" value="Rotamase_3"/>
    <property type="match status" value="1"/>
</dbReference>
<dbReference type="GO" id="GO:0003755">
    <property type="term" value="F:peptidyl-prolyl cis-trans isomerase activity"/>
    <property type="evidence" value="ECO:0007669"/>
    <property type="project" value="UniProtKB-KW"/>
</dbReference>
<dbReference type="Gene3D" id="3.10.50.40">
    <property type="match status" value="1"/>
</dbReference>
<dbReference type="PROSITE" id="PS50198">
    <property type="entry name" value="PPIC_PPIASE_2"/>
    <property type="match status" value="1"/>
</dbReference>
<keyword evidence="2" id="KW-0732">Signal</keyword>
<dbReference type="RefSeq" id="WP_184742489.1">
    <property type="nucleotide sequence ID" value="NZ_JACHGJ010000001.1"/>
</dbReference>
<evidence type="ECO:0000256" key="2">
    <source>
        <dbReference type="SAM" id="SignalP"/>
    </source>
</evidence>
<evidence type="ECO:0000256" key="1">
    <source>
        <dbReference type="PROSITE-ProRule" id="PRU00278"/>
    </source>
</evidence>
<keyword evidence="5" id="KW-1185">Reference proteome</keyword>
<comment type="caution">
    <text evidence="4">The sequence shown here is derived from an EMBL/GenBank/DDBJ whole genome shotgun (WGS) entry which is preliminary data.</text>
</comment>
<protein>
    <submittedName>
        <fullName evidence="4">Parvulin-like peptidyl-prolyl isomerase</fullName>
    </submittedName>
</protein>
<dbReference type="InterPro" id="IPR050245">
    <property type="entry name" value="PrsA_foldase"/>
</dbReference>
<accession>A0A841R3Z9</accession>
<dbReference type="SUPFAM" id="SSF54534">
    <property type="entry name" value="FKBP-like"/>
    <property type="match status" value="1"/>
</dbReference>
<keyword evidence="1 4" id="KW-0413">Isomerase</keyword>
<dbReference type="Pfam" id="PF13624">
    <property type="entry name" value="SurA_N_3"/>
    <property type="match status" value="1"/>
</dbReference>
<gene>
    <name evidence="4" type="ORF">HNR50_000179</name>
</gene>
<sequence>MKKTIFITALLCLTSTIFGQSLLDKPAAVIKLIETEPISSKLVNQNIKILETNARREFTLEEKTAVLDSMIDSALVVQAAKRDGITISDAQVKQYGIAQISQAAGRPLSEAEFTQYIEQKTRQPISAYLGELKKQLLIQNYISEKGKNDFLNIAQPSEREITAAYTKEETSFINPEMVRVSHVFFSFIADPFTSPRMMNATEKEAVQKKADDIMKKLKNGTMTFEQAVRLHSEDQDSKVKAGDIGFLVRNDQNALQNLGASFIDEVYNMSVGQIELIQSVAGYHIVRVTDRIDKKFLKLDDPVNPAEQMTVREYIGQQLYLQKRQEMFQVVSKREVERIRNEAEVTLYKQNLGWE</sequence>
<dbReference type="PANTHER" id="PTHR47245">
    <property type="entry name" value="PEPTIDYLPROLYL ISOMERASE"/>
    <property type="match status" value="1"/>
</dbReference>
<name>A0A841R3Z9_9SPIO</name>
<keyword evidence="1" id="KW-0697">Rotamase</keyword>
<feature type="chain" id="PRO_5032436620" evidence="2">
    <location>
        <begin position="20"/>
        <end position="355"/>
    </location>
</feature>
<dbReference type="EMBL" id="JACHGJ010000001">
    <property type="protein sequence ID" value="MBB6478546.1"/>
    <property type="molecule type" value="Genomic_DNA"/>
</dbReference>